<evidence type="ECO:0000256" key="5">
    <source>
        <dbReference type="ARBA" id="ARBA00022989"/>
    </source>
</evidence>
<dbReference type="GO" id="GO:0005886">
    <property type="term" value="C:plasma membrane"/>
    <property type="evidence" value="ECO:0007669"/>
    <property type="project" value="UniProtKB-SubCell"/>
</dbReference>
<keyword evidence="3" id="KW-1003">Cell membrane</keyword>
<keyword evidence="5 8" id="KW-1133">Transmembrane helix</keyword>
<evidence type="ECO:0000256" key="3">
    <source>
        <dbReference type="ARBA" id="ARBA00022475"/>
    </source>
</evidence>
<dbReference type="InterPro" id="IPR025713">
    <property type="entry name" value="MotB-like_N_dom"/>
</dbReference>
<gene>
    <name evidence="10" type="ORF">SAMN06265182_1581</name>
</gene>
<dbReference type="InterPro" id="IPR006665">
    <property type="entry name" value="OmpA-like"/>
</dbReference>
<evidence type="ECO:0000256" key="4">
    <source>
        <dbReference type="ARBA" id="ARBA00022692"/>
    </source>
</evidence>
<keyword evidence="11" id="KW-1185">Reference proteome</keyword>
<evidence type="ECO:0000256" key="2">
    <source>
        <dbReference type="ARBA" id="ARBA00008914"/>
    </source>
</evidence>
<dbReference type="EMBL" id="OBEI01000007">
    <property type="protein sequence ID" value="SNZ09603.1"/>
    <property type="molecule type" value="Genomic_DNA"/>
</dbReference>
<comment type="subcellular location">
    <subcellularLocation>
        <location evidence="1">Cell membrane</location>
        <topology evidence="1">Single-pass membrane protein</topology>
    </subcellularLocation>
</comment>
<name>A0A285NL01_9AQUI</name>
<proteinExistence type="inferred from homology"/>
<organism evidence="10 11">
    <name type="scientific">Persephonella hydrogeniphila</name>
    <dbReference type="NCBI Taxonomy" id="198703"/>
    <lineage>
        <taxon>Bacteria</taxon>
        <taxon>Pseudomonadati</taxon>
        <taxon>Aquificota</taxon>
        <taxon>Aquificia</taxon>
        <taxon>Aquificales</taxon>
        <taxon>Hydrogenothermaceae</taxon>
        <taxon>Persephonella</taxon>
    </lineage>
</organism>
<evidence type="ECO:0000256" key="6">
    <source>
        <dbReference type="ARBA" id="ARBA00023136"/>
    </source>
</evidence>
<evidence type="ECO:0000256" key="7">
    <source>
        <dbReference type="PROSITE-ProRule" id="PRU00473"/>
    </source>
</evidence>
<evidence type="ECO:0000313" key="10">
    <source>
        <dbReference type="EMBL" id="SNZ09603.1"/>
    </source>
</evidence>
<evidence type="ECO:0000256" key="1">
    <source>
        <dbReference type="ARBA" id="ARBA00004162"/>
    </source>
</evidence>
<comment type="similarity">
    <text evidence="2">Belongs to the MotB family.</text>
</comment>
<dbReference type="RefSeq" id="WP_097000742.1">
    <property type="nucleotide sequence ID" value="NZ_OBEI01000007.1"/>
</dbReference>
<evidence type="ECO:0000313" key="11">
    <source>
        <dbReference type="Proteomes" id="UP000219036"/>
    </source>
</evidence>
<evidence type="ECO:0000256" key="8">
    <source>
        <dbReference type="SAM" id="Phobius"/>
    </source>
</evidence>
<dbReference type="Pfam" id="PF13677">
    <property type="entry name" value="MotB_plug"/>
    <property type="match status" value="1"/>
</dbReference>
<dbReference type="InterPro" id="IPR036737">
    <property type="entry name" value="OmpA-like_sf"/>
</dbReference>
<dbReference type="CDD" id="cd07185">
    <property type="entry name" value="OmpA_C-like"/>
    <property type="match status" value="1"/>
</dbReference>
<feature type="transmembrane region" description="Helical" evidence="8">
    <location>
        <begin position="12"/>
        <end position="36"/>
    </location>
</feature>
<protein>
    <submittedName>
        <fullName evidence="10">Chemotaxis protein MotB</fullName>
    </submittedName>
</protein>
<keyword evidence="6 7" id="KW-0472">Membrane</keyword>
<dbReference type="OrthoDB" id="9815217at2"/>
<dbReference type="Proteomes" id="UP000219036">
    <property type="component" value="Unassembled WGS sequence"/>
</dbReference>
<dbReference type="Gene3D" id="3.30.1330.60">
    <property type="entry name" value="OmpA-like domain"/>
    <property type="match status" value="1"/>
</dbReference>
<dbReference type="SUPFAM" id="SSF103088">
    <property type="entry name" value="OmpA-like"/>
    <property type="match status" value="1"/>
</dbReference>
<feature type="domain" description="OmpA-like" evidence="9">
    <location>
        <begin position="99"/>
        <end position="218"/>
    </location>
</feature>
<dbReference type="PANTHER" id="PTHR30329">
    <property type="entry name" value="STATOR ELEMENT OF FLAGELLAR MOTOR COMPLEX"/>
    <property type="match status" value="1"/>
</dbReference>
<dbReference type="Pfam" id="PF00691">
    <property type="entry name" value="OmpA"/>
    <property type="match status" value="1"/>
</dbReference>
<dbReference type="PROSITE" id="PS51123">
    <property type="entry name" value="OMPA_2"/>
    <property type="match status" value="1"/>
</dbReference>
<keyword evidence="4 8" id="KW-0812">Transmembrane</keyword>
<dbReference type="InterPro" id="IPR050330">
    <property type="entry name" value="Bact_OuterMem_StrucFunc"/>
</dbReference>
<sequence>MARKKKEECPSVPAWLISFSDLMSLLLTFFILLYSMSVLDIKKLMKFLWYFQGERVLQYTKTVSLLPPISMLPRDMALTLKERISRILPMHAYRIAVIEDYVILRLFNDVVFERGSAQLSEDAKKALKSIAKALKALSKNEIEIRVEGHTDITPEGVDPWELSVKRAVAVAEYLIKNGVDPKKISVTGYGNTKPLFTWNNPLLRRRNDRVEIIIKVKTTRKDLLQQKSQ</sequence>
<dbReference type="AlphaFoldDB" id="A0A285NL01"/>
<reference evidence="11" key="1">
    <citation type="submission" date="2017-09" db="EMBL/GenBank/DDBJ databases">
        <authorList>
            <person name="Varghese N."/>
            <person name="Submissions S."/>
        </authorList>
    </citation>
    <scope>NUCLEOTIDE SEQUENCE [LARGE SCALE GENOMIC DNA]</scope>
    <source>
        <strain evidence="11">DSM 15103</strain>
    </source>
</reference>
<accession>A0A285NL01</accession>
<evidence type="ECO:0000259" key="9">
    <source>
        <dbReference type="PROSITE" id="PS51123"/>
    </source>
</evidence>
<dbReference type="PANTHER" id="PTHR30329:SF21">
    <property type="entry name" value="LIPOPROTEIN YIAD-RELATED"/>
    <property type="match status" value="1"/>
</dbReference>